<evidence type="ECO:0000256" key="3">
    <source>
        <dbReference type="ARBA" id="ARBA00023163"/>
    </source>
</evidence>
<dbReference type="InterPro" id="IPR014710">
    <property type="entry name" value="RmlC-like_jellyroll"/>
</dbReference>
<dbReference type="Pfam" id="PF00027">
    <property type="entry name" value="cNMP_binding"/>
    <property type="match status" value="1"/>
</dbReference>
<dbReference type="SUPFAM" id="SSF51206">
    <property type="entry name" value="cAMP-binding domain-like"/>
    <property type="match status" value="1"/>
</dbReference>
<dbReference type="GO" id="GO:0005829">
    <property type="term" value="C:cytosol"/>
    <property type="evidence" value="ECO:0007669"/>
    <property type="project" value="TreeGrafter"/>
</dbReference>
<dbReference type="InterPro" id="IPR036390">
    <property type="entry name" value="WH_DNA-bd_sf"/>
</dbReference>
<dbReference type="GO" id="GO:0003677">
    <property type="term" value="F:DNA binding"/>
    <property type="evidence" value="ECO:0007669"/>
    <property type="project" value="UniProtKB-KW"/>
</dbReference>
<dbReference type="GO" id="GO:0003700">
    <property type="term" value="F:DNA-binding transcription factor activity"/>
    <property type="evidence" value="ECO:0007669"/>
    <property type="project" value="TreeGrafter"/>
</dbReference>
<dbReference type="AlphaFoldDB" id="A0A1X7K9Q8"/>
<dbReference type="InterPro" id="IPR000595">
    <property type="entry name" value="cNMP-bd_dom"/>
</dbReference>
<organism evidence="6 7">
    <name type="scientific">Arenibacter troitsensis</name>
    <dbReference type="NCBI Taxonomy" id="188872"/>
    <lineage>
        <taxon>Bacteria</taxon>
        <taxon>Pseudomonadati</taxon>
        <taxon>Bacteroidota</taxon>
        <taxon>Flavobacteriia</taxon>
        <taxon>Flavobacteriales</taxon>
        <taxon>Flavobacteriaceae</taxon>
        <taxon>Arenibacter</taxon>
    </lineage>
</organism>
<feature type="domain" description="HTH crp-type" evidence="5">
    <location>
        <begin position="145"/>
        <end position="210"/>
    </location>
</feature>
<dbReference type="PROSITE" id="PS51063">
    <property type="entry name" value="HTH_CRP_2"/>
    <property type="match status" value="1"/>
</dbReference>
<dbReference type="PANTHER" id="PTHR24567:SF26">
    <property type="entry name" value="REGULATORY PROTEIN YEIL"/>
    <property type="match status" value="1"/>
</dbReference>
<dbReference type="SUPFAM" id="SSF46785">
    <property type="entry name" value="Winged helix' DNA-binding domain"/>
    <property type="match status" value="1"/>
</dbReference>
<proteinExistence type="predicted"/>
<accession>A0A1X7K9Q8</accession>
<feature type="domain" description="Cyclic nucleotide-binding" evidence="4">
    <location>
        <begin position="27"/>
        <end position="76"/>
    </location>
</feature>
<dbReference type="Proteomes" id="UP000193420">
    <property type="component" value="Unassembled WGS sequence"/>
</dbReference>
<evidence type="ECO:0000256" key="1">
    <source>
        <dbReference type="ARBA" id="ARBA00023015"/>
    </source>
</evidence>
<dbReference type="PANTHER" id="PTHR24567">
    <property type="entry name" value="CRP FAMILY TRANSCRIPTIONAL REGULATORY PROTEIN"/>
    <property type="match status" value="1"/>
</dbReference>
<keyword evidence="2" id="KW-0238">DNA-binding</keyword>
<reference evidence="7" key="1">
    <citation type="submission" date="2017-04" db="EMBL/GenBank/DDBJ databases">
        <authorList>
            <person name="Varghese N."/>
            <person name="Submissions S."/>
        </authorList>
    </citation>
    <scope>NUCLEOTIDE SEQUENCE [LARGE SCALE GENOMIC DNA]</scope>
    <source>
        <strain evidence="7">DSM 19835</strain>
    </source>
</reference>
<dbReference type="Gene3D" id="1.10.10.10">
    <property type="entry name" value="Winged helix-like DNA-binding domain superfamily/Winged helix DNA-binding domain"/>
    <property type="match status" value="1"/>
</dbReference>
<evidence type="ECO:0000259" key="4">
    <source>
        <dbReference type="PROSITE" id="PS50042"/>
    </source>
</evidence>
<dbReference type="SMART" id="SM00419">
    <property type="entry name" value="HTH_CRP"/>
    <property type="match status" value="1"/>
</dbReference>
<keyword evidence="3" id="KW-0804">Transcription</keyword>
<dbReference type="STRING" id="188872.SAMN03080602_02594"/>
<dbReference type="InterPro" id="IPR018490">
    <property type="entry name" value="cNMP-bd_dom_sf"/>
</dbReference>
<dbReference type="Gene3D" id="2.60.120.10">
    <property type="entry name" value="Jelly Rolls"/>
    <property type="match status" value="1"/>
</dbReference>
<dbReference type="InterPro" id="IPR036388">
    <property type="entry name" value="WH-like_DNA-bd_sf"/>
</dbReference>
<name>A0A1X7K9Q8_9FLAO</name>
<dbReference type="InterPro" id="IPR050397">
    <property type="entry name" value="Env_Response_Regulators"/>
</dbReference>
<dbReference type="RefSeq" id="WP_085499391.1">
    <property type="nucleotide sequence ID" value="NZ_FXAO01000005.1"/>
</dbReference>
<dbReference type="CDD" id="cd00038">
    <property type="entry name" value="CAP_ED"/>
    <property type="match status" value="1"/>
</dbReference>
<keyword evidence="1" id="KW-0805">Transcription regulation</keyword>
<protein>
    <submittedName>
        <fullName evidence="6">CRP/FNR family transcriptional regulator, anaerobic regulatory protein</fullName>
    </submittedName>
</protein>
<keyword evidence="7" id="KW-1185">Reference proteome</keyword>
<evidence type="ECO:0000259" key="5">
    <source>
        <dbReference type="PROSITE" id="PS51063"/>
    </source>
</evidence>
<evidence type="ECO:0000313" key="6">
    <source>
        <dbReference type="EMBL" id="SMG37090.1"/>
    </source>
</evidence>
<gene>
    <name evidence="6" type="ORF">SAMN03080602_02594</name>
</gene>
<dbReference type="PROSITE" id="PS50042">
    <property type="entry name" value="CNMP_BINDING_3"/>
    <property type="match status" value="1"/>
</dbReference>
<dbReference type="EMBL" id="FXAO01000005">
    <property type="protein sequence ID" value="SMG37090.1"/>
    <property type="molecule type" value="Genomic_DNA"/>
</dbReference>
<sequence length="210" mass="24312">MTEALQLHYGYLFEPELLEEIRKVGSYKKVSQGQTLMEIGDNIKTMPLLLSGAIKVLREDDDGNELLLYFVEKGDTCAMTFSCCMGDKKSGIRAVAETDTELLMIPVGYLETWMGKYKTWQQFILDSYHARMMELMETIDTLAFLRMDERLLKHLQDKAKVTHDDVLHATHQEIAYDLHTSRVVVSRLLKKMENEGKIELYRNQIKVLDL</sequence>
<dbReference type="InterPro" id="IPR012318">
    <property type="entry name" value="HTH_CRP"/>
</dbReference>
<dbReference type="OrthoDB" id="9776746at2"/>
<evidence type="ECO:0000256" key="2">
    <source>
        <dbReference type="ARBA" id="ARBA00023125"/>
    </source>
</evidence>
<evidence type="ECO:0000313" key="7">
    <source>
        <dbReference type="Proteomes" id="UP000193420"/>
    </source>
</evidence>
<dbReference type="Pfam" id="PF13545">
    <property type="entry name" value="HTH_Crp_2"/>
    <property type="match status" value="1"/>
</dbReference>